<keyword evidence="2" id="KW-1185">Reference proteome</keyword>
<proteinExistence type="predicted"/>
<sequence length="87" mass="10015">MEREISVAVTCKKCGKEELGKFLLNTRTDKSNQQRVNIPLGELKLSEHEIELICEDTIVGEEINLHYVCENCQTKNHVVILVTEEMR</sequence>
<dbReference type="STRING" id="1131292.BCR24_06970"/>
<gene>
    <name evidence="1" type="ORF">BCR24_06970</name>
</gene>
<dbReference type="EMBL" id="MIKC01000039">
    <property type="protein sequence ID" value="OEG21607.1"/>
    <property type="molecule type" value="Genomic_DNA"/>
</dbReference>
<organism evidence="1 2">
    <name type="scientific">Enterococcus ureilyticus</name>
    <dbReference type="NCBI Taxonomy" id="1131292"/>
    <lineage>
        <taxon>Bacteria</taxon>
        <taxon>Bacillati</taxon>
        <taxon>Bacillota</taxon>
        <taxon>Bacilli</taxon>
        <taxon>Lactobacillales</taxon>
        <taxon>Enterococcaceae</taxon>
        <taxon>Enterococcus</taxon>
    </lineage>
</organism>
<accession>A0A1E5H9J4</accession>
<comment type="caution">
    <text evidence="1">The sequence shown here is derived from an EMBL/GenBank/DDBJ whole genome shotgun (WGS) entry which is preliminary data.</text>
</comment>
<evidence type="ECO:0000313" key="1">
    <source>
        <dbReference type="EMBL" id="OEG21607.1"/>
    </source>
</evidence>
<dbReference type="RefSeq" id="WP_069640997.1">
    <property type="nucleotide sequence ID" value="NZ_JAFBEZ010000005.1"/>
</dbReference>
<reference evidence="2" key="1">
    <citation type="submission" date="2016-09" db="EMBL/GenBank/DDBJ databases">
        <authorList>
            <person name="Gulvik C.A."/>
        </authorList>
    </citation>
    <scope>NUCLEOTIDE SEQUENCE [LARGE SCALE GENOMIC DNA]</scope>
    <source>
        <strain evidence="2">LMG 26676</strain>
    </source>
</reference>
<dbReference type="Proteomes" id="UP000094469">
    <property type="component" value="Unassembled WGS sequence"/>
</dbReference>
<dbReference type="AlphaFoldDB" id="A0A1E5H9J4"/>
<dbReference type="OrthoDB" id="2185460at2"/>
<evidence type="ECO:0000313" key="2">
    <source>
        <dbReference type="Proteomes" id="UP000094469"/>
    </source>
</evidence>
<name>A0A1E5H9J4_9ENTE</name>
<protein>
    <submittedName>
        <fullName evidence="1">Uncharacterized protein</fullName>
    </submittedName>
</protein>